<keyword evidence="1" id="KW-0472">Membrane</keyword>
<evidence type="ECO:0000256" key="2">
    <source>
        <dbReference type="SAM" id="SignalP"/>
    </source>
</evidence>
<keyword evidence="1" id="KW-0812">Transmembrane</keyword>
<feature type="chain" id="PRO_5036882537" evidence="2">
    <location>
        <begin position="27"/>
        <end position="70"/>
    </location>
</feature>
<name>A0A931FXG5_9ACTN</name>
<organism evidence="3 4">
    <name type="scientific">Actinoplanes aureus</name>
    <dbReference type="NCBI Taxonomy" id="2792083"/>
    <lineage>
        <taxon>Bacteria</taxon>
        <taxon>Bacillati</taxon>
        <taxon>Actinomycetota</taxon>
        <taxon>Actinomycetes</taxon>
        <taxon>Micromonosporales</taxon>
        <taxon>Micromonosporaceae</taxon>
        <taxon>Actinoplanes</taxon>
    </lineage>
</organism>
<dbReference type="EMBL" id="JADQTO010000002">
    <property type="protein sequence ID" value="MBG0560836.1"/>
    <property type="molecule type" value="Genomic_DNA"/>
</dbReference>
<evidence type="ECO:0000313" key="4">
    <source>
        <dbReference type="Proteomes" id="UP000598146"/>
    </source>
</evidence>
<comment type="caution">
    <text evidence="3">The sequence shown here is derived from an EMBL/GenBank/DDBJ whole genome shotgun (WGS) entry which is preliminary data.</text>
</comment>
<dbReference type="AlphaFoldDB" id="A0A931FXG5"/>
<evidence type="ECO:0000313" key="3">
    <source>
        <dbReference type="EMBL" id="MBG0560836.1"/>
    </source>
</evidence>
<keyword evidence="4" id="KW-1185">Reference proteome</keyword>
<reference evidence="3" key="1">
    <citation type="submission" date="2020-11" db="EMBL/GenBank/DDBJ databases">
        <title>Isolation and identification of active actinomycetes.</title>
        <authorList>
            <person name="Sun X."/>
        </authorList>
    </citation>
    <scope>NUCLEOTIDE SEQUENCE</scope>
    <source>
        <strain evidence="3">NEAU-A11</strain>
    </source>
</reference>
<gene>
    <name evidence="3" type="ORF">I4J89_05090</name>
</gene>
<feature type="transmembrane region" description="Helical" evidence="1">
    <location>
        <begin position="36"/>
        <end position="54"/>
    </location>
</feature>
<dbReference type="Proteomes" id="UP000598146">
    <property type="component" value="Unassembled WGS sequence"/>
</dbReference>
<proteinExistence type="predicted"/>
<sequence>MRLSTRFLMACAAIGVLLLPANFVAAAIASAVPLAYAAMLGVWLIGPVAATGVARGIAPARRPVTAPPAA</sequence>
<feature type="signal peptide" evidence="2">
    <location>
        <begin position="1"/>
        <end position="26"/>
    </location>
</feature>
<keyword evidence="2" id="KW-0732">Signal</keyword>
<evidence type="ECO:0000256" key="1">
    <source>
        <dbReference type="SAM" id="Phobius"/>
    </source>
</evidence>
<protein>
    <submittedName>
        <fullName evidence="3">Uncharacterized protein</fullName>
    </submittedName>
</protein>
<accession>A0A931FXG5</accession>
<keyword evidence="1" id="KW-1133">Transmembrane helix</keyword>
<dbReference type="RefSeq" id="WP_196412623.1">
    <property type="nucleotide sequence ID" value="NZ_JADQTO010000002.1"/>
</dbReference>